<evidence type="ECO:0000313" key="2">
    <source>
        <dbReference type="Proteomes" id="UP000549394"/>
    </source>
</evidence>
<keyword evidence="2" id="KW-1185">Reference proteome</keyword>
<dbReference type="Proteomes" id="UP000549394">
    <property type="component" value="Unassembled WGS sequence"/>
</dbReference>
<organism evidence="1 2">
    <name type="scientific">Dimorphilus gyrociliatus</name>
    <dbReference type="NCBI Taxonomy" id="2664684"/>
    <lineage>
        <taxon>Eukaryota</taxon>
        <taxon>Metazoa</taxon>
        <taxon>Spiralia</taxon>
        <taxon>Lophotrochozoa</taxon>
        <taxon>Annelida</taxon>
        <taxon>Polychaeta</taxon>
        <taxon>Polychaeta incertae sedis</taxon>
        <taxon>Dinophilidae</taxon>
        <taxon>Dimorphilus</taxon>
    </lineage>
</organism>
<gene>
    <name evidence="1" type="ORF">DGYR_LOCUS1578</name>
</gene>
<accession>A0A7I8V824</accession>
<comment type="caution">
    <text evidence="1">The sequence shown here is derived from an EMBL/GenBank/DDBJ whole genome shotgun (WGS) entry which is preliminary data.</text>
</comment>
<sequence length="171" mass="19236">MGNGSSVTHPRVIYVEIASKVEKLVFTSNCSGRDIQEQLAQLCGASRYASVSLKNQDGSVIALSPAMPSNSQSAPYKVVVIQEPQNQTKNELHLLQECLIKVVEQFKDSLNKAFSMDEVKEDVNKRLTALERRLEIEGMKAVDIEKCKKEIYDIKEQISSAQRKVLDYQMK</sequence>
<evidence type="ECO:0000313" key="1">
    <source>
        <dbReference type="EMBL" id="CAD5112438.1"/>
    </source>
</evidence>
<dbReference type="OrthoDB" id="6288172at2759"/>
<name>A0A7I8V824_9ANNE</name>
<dbReference type="EMBL" id="CAJFCJ010000002">
    <property type="protein sequence ID" value="CAD5112438.1"/>
    <property type="molecule type" value="Genomic_DNA"/>
</dbReference>
<dbReference type="AlphaFoldDB" id="A0A7I8V824"/>
<proteinExistence type="predicted"/>
<reference evidence="1 2" key="1">
    <citation type="submission" date="2020-08" db="EMBL/GenBank/DDBJ databases">
        <authorList>
            <person name="Hejnol A."/>
        </authorList>
    </citation>
    <scope>NUCLEOTIDE SEQUENCE [LARGE SCALE GENOMIC DNA]</scope>
</reference>
<protein>
    <submittedName>
        <fullName evidence="1">DgyrCDS1660</fullName>
    </submittedName>
</protein>